<dbReference type="AlphaFoldDB" id="A0A4Y7PMJ9"/>
<accession>A0A4Y7PMJ9</accession>
<dbReference type="STRING" id="50990.A0A4Y7PMJ9"/>
<gene>
    <name evidence="2" type="ORF">BD410DRAFT_844571</name>
</gene>
<proteinExistence type="predicted"/>
<evidence type="ECO:0000313" key="3">
    <source>
        <dbReference type="Proteomes" id="UP000294933"/>
    </source>
</evidence>
<feature type="compositionally biased region" description="Acidic residues" evidence="1">
    <location>
        <begin position="12"/>
        <end position="22"/>
    </location>
</feature>
<keyword evidence="3" id="KW-1185">Reference proteome</keyword>
<evidence type="ECO:0000313" key="2">
    <source>
        <dbReference type="EMBL" id="TDL16221.1"/>
    </source>
</evidence>
<feature type="region of interest" description="Disordered" evidence="1">
    <location>
        <begin position="1"/>
        <end position="60"/>
    </location>
</feature>
<dbReference type="EMBL" id="ML170248">
    <property type="protein sequence ID" value="TDL16221.1"/>
    <property type="molecule type" value="Genomic_DNA"/>
</dbReference>
<feature type="compositionally biased region" description="Polar residues" evidence="1">
    <location>
        <begin position="41"/>
        <end position="51"/>
    </location>
</feature>
<dbReference type="Proteomes" id="UP000294933">
    <property type="component" value="Unassembled WGS sequence"/>
</dbReference>
<evidence type="ECO:0000256" key="1">
    <source>
        <dbReference type="SAM" id="MobiDB-lite"/>
    </source>
</evidence>
<reference evidence="2 3" key="1">
    <citation type="submission" date="2018-06" db="EMBL/GenBank/DDBJ databases">
        <title>A transcriptomic atlas of mushroom development highlights an independent origin of complex multicellularity.</title>
        <authorList>
            <consortium name="DOE Joint Genome Institute"/>
            <person name="Krizsan K."/>
            <person name="Almasi E."/>
            <person name="Merenyi Z."/>
            <person name="Sahu N."/>
            <person name="Viragh M."/>
            <person name="Koszo T."/>
            <person name="Mondo S."/>
            <person name="Kiss B."/>
            <person name="Balint B."/>
            <person name="Kues U."/>
            <person name="Barry K."/>
            <person name="Hegedus J.C."/>
            <person name="Henrissat B."/>
            <person name="Johnson J."/>
            <person name="Lipzen A."/>
            <person name="Ohm R."/>
            <person name="Nagy I."/>
            <person name="Pangilinan J."/>
            <person name="Yan J."/>
            <person name="Xiong Y."/>
            <person name="Grigoriev I.V."/>
            <person name="Hibbett D.S."/>
            <person name="Nagy L.G."/>
        </authorList>
    </citation>
    <scope>NUCLEOTIDE SEQUENCE [LARGE SCALE GENOMIC DNA]</scope>
    <source>
        <strain evidence="2 3">SZMC22713</strain>
    </source>
</reference>
<sequence length="153" mass="16413">MQLANVQMDGKEESDEDGEIREEVDAGVAKDGALVDDNDTDIASSGPSSPVVTPEDSSRTNHVENTVSNVANPDTEVTPLILESGESAITPDQLYQAKVVVLDLLGWGVPPEYLLDRGISLRLLYTVFTELRLRLPESMAADCAAVMKGPKEG</sequence>
<name>A0A4Y7PMJ9_9AGAM</name>
<organism evidence="2 3">
    <name type="scientific">Rickenella mellea</name>
    <dbReference type="NCBI Taxonomy" id="50990"/>
    <lineage>
        <taxon>Eukaryota</taxon>
        <taxon>Fungi</taxon>
        <taxon>Dikarya</taxon>
        <taxon>Basidiomycota</taxon>
        <taxon>Agaricomycotina</taxon>
        <taxon>Agaricomycetes</taxon>
        <taxon>Hymenochaetales</taxon>
        <taxon>Rickenellaceae</taxon>
        <taxon>Rickenella</taxon>
    </lineage>
</organism>
<dbReference type="VEuPathDB" id="FungiDB:BD410DRAFT_844571"/>
<dbReference type="OrthoDB" id="3270652at2759"/>
<protein>
    <submittedName>
        <fullName evidence="2">Uncharacterized protein</fullName>
    </submittedName>
</protein>